<dbReference type="Proteomes" id="UP000192575">
    <property type="component" value="Unassembled WGS sequence"/>
</dbReference>
<feature type="compositionally biased region" description="Basic and acidic residues" evidence="2">
    <location>
        <begin position="179"/>
        <end position="197"/>
    </location>
</feature>
<feature type="compositionally biased region" description="Low complexity" evidence="2">
    <location>
        <begin position="656"/>
        <end position="678"/>
    </location>
</feature>
<proteinExistence type="predicted"/>
<dbReference type="EMBL" id="NBEF01000033">
    <property type="protein sequence ID" value="OQQ89360.1"/>
    <property type="molecule type" value="Genomic_DNA"/>
</dbReference>
<gene>
    <name evidence="3" type="ORF">B6U56_09365</name>
</gene>
<name>A0A1V9R8D4_9LACO</name>
<evidence type="ECO:0000313" key="4">
    <source>
        <dbReference type="Proteomes" id="UP000192575"/>
    </source>
</evidence>
<dbReference type="RefSeq" id="WP_081535450.1">
    <property type="nucleotide sequence ID" value="NZ_NBEF01000033.1"/>
</dbReference>
<feature type="region of interest" description="Disordered" evidence="2">
    <location>
        <begin position="584"/>
        <end position="605"/>
    </location>
</feature>
<feature type="region of interest" description="Disordered" evidence="2">
    <location>
        <begin position="644"/>
        <end position="694"/>
    </location>
</feature>
<feature type="compositionally biased region" description="Basic and acidic residues" evidence="2">
    <location>
        <begin position="150"/>
        <end position="168"/>
    </location>
</feature>
<evidence type="ECO:0000313" key="3">
    <source>
        <dbReference type="EMBL" id="OQQ89360.1"/>
    </source>
</evidence>
<evidence type="ECO:0000256" key="2">
    <source>
        <dbReference type="SAM" id="MobiDB-lite"/>
    </source>
</evidence>
<organism evidence="3 4">
    <name type="scientific">Ligilactobacillus salivarius</name>
    <dbReference type="NCBI Taxonomy" id="1624"/>
    <lineage>
        <taxon>Bacteria</taxon>
        <taxon>Bacillati</taxon>
        <taxon>Bacillota</taxon>
        <taxon>Bacilli</taxon>
        <taxon>Lactobacillales</taxon>
        <taxon>Lactobacillaceae</taxon>
        <taxon>Ligilactobacillus</taxon>
    </lineage>
</organism>
<feature type="coiled-coil region" evidence="1">
    <location>
        <begin position="491"/>
        <end position="575"/>
    </location>
</feature>
<dbReference type="AlphaFoldDB" id="A0A1V9R8D4"/>
<feature type="compositionally biased region" description="Polar residues" evidence="2">
    <location>
        <begin position="683"/>
        <end position="692"/>
    </location>
</feature>
<accession>A0A1V9R8D4</accession>
<protein>
    <submittedName>
        <fullName evidence="3">Uncharacterized protein</fullName>
    </submittedName>
</protein>
<feature type="region of interest" description="Disordered" evidence="2">
    <location>
        <begin position="147"/>
        <end position="197"/>
    </location>
</feature>
<sequence length="737" mass="83551">MAELKFGVSISKLSSEASAELASEAMTNNFEYINLSDSKGIVIPVNEDIGTVIEPLAFADEDLNIKLKFAVYCKDDNKFYEDNLLINENSARELGESQEILMEGFSIDDFAELLDFFIKNPDMVNQDLKNIEETYYTTANNDNVSAVEDSNSKTVKEDEDASDKKSGLDEVNALLNSDSKNDSKSSAESVVKENKEKIMSRTNYEDVPKLSTQEQLDDKQVELPQFDNKLLKRATEIVDDAEGSQIIPEYDEFTKKQLLPDLVEYQNKLGTARNNTVIEVYNRLIDVKKRVETQDLREKLYDAQKRHEETLEKIDTREKQTDKDIETRLNNEYSERKSRYVSSMRPTLEAEFDAKNLENHHQNIQANKNKNKVLSQQARDDEDANYEKYIDKLKSKAVDEAIKDVNVDDILEKLDQEIDQELNKLEALAKKFDLEQSDNYKKLFDEKESIQKKSDEKDLKIALLEKNMDHLRDSFDTDVESQVNMRVAQETRNLQIENSDLTDKIQRLQKSVTEKTQELEQEKLKFQAELKEEQEKSKAKLEEEQAKSKAVMDNLKAKQQEIENQQRQMLALQNGIFQGGMLQQPQATVTQTTDKKEDTKQSKTSSNWGKNVLFVTASVAILALTGIGGYTMLHSHNDATVTQSQSVSVSKDESSKNSSSSSSAKISTSSSVSESSSSESKENGSTVLSIDNPNVPVGKEFMHTLPNGDTVSILRTSQNAGQYTDRDGHVQSVFIKN</sequence>
<evidence type="ECO:0000256" key="1">
    <source>
        <dbReference type="SAM" id="Coils"/>
    </source>
</evidence>
<keyword evidence="1" id="KW-0175">Coiled coil</keyword>
<reference evidence="3 4" key="1">
    <citation type="submission" date="2017-03" db="EMBL/GenBank/DDBJ databases">
        <title>Phylogenomics and comparative genomics of Lactobacillus salivarius, a mammalian gut commensal.</title>
        <authorList>
            <person name="Harris H.M."/>
        </authorList>
    </citation>
    <scope>NUCLEOTIDE SEQUENCE [LARGE SCALE GENOMIC DNA]</scope>
    <source>
        <strain evidence="3 4">JCM 1047</strain>
    </source>
</reference>
<comment type="caution">
    <text evidence="3">The sequence shown here is derived from an EMBL/GenBank/DDBJ whole genome shotgun (WGS) entry which is preliminary data.</text>
</comment>